<protein>
    <submittedName>
        <fullName evidence="2">Transposable element Tc3 transposase</fullName>
    </submittedName>
</protein>
<dbReference type="InterPro" id="IPR036397">
    <property type="entry name" value="RNaseH_sf"/>
</dbReference>
<dbReference type="OMA" id="RIDFCET"/>
<dbReference type="InParanoid" id="E2A6L9"/>
<dbReference type="EMBL" id="GL437145">
    <property type="protein sequence ID" value="EFN70920.1"/>
    <property type="molecule type" value="Genomic_DNA"/>
</dbReference>
<dbReference type="PANTHER" id="PTHR47326:SF1">
    <property type="entry name" value="HTH PSQ-TYPE DOMAIN-CONTAINING PROTEIN"/>
    <property type="match status" value="1"/>
</dbReference>
<organism evidence="3">
    <name type="scientific">Camponotus floridanus</name>
    <name type="common">Florida carpenter ant</name>
    <dbReference type="NCBI Taxonomy" id="104421"/>
    <lineage>
        <taxon>Eukaryota</taxon>
        <taxon>Metazoa</taxon>
        <taxon>Ecdysozoa</taxon>
        <taxon>Arthropoda</taxon>
        <taxon>Hexapoda</taxon>
        <taxon>Insecta</taxon>
        <taxon>Pterygota</taxon>
        <taxon>Neoptera</taxon>
        <taxon>Endopterygota</taxon>
        <taxon>Hymenoptera</taxon>
        <taxon>Apocrita</taxon>
        <taxon>Aculeata</taxon>
        <taxon>Formicoidea</taxon>
        <taxon>Formicidae</taxon>
        <taxon>Formicinae</taxon>
        <taxon>Camponotus</taxon>
    </lineage>
</organism>
<dbReference type="GO" id="GO:0003676">
    <property type="term" value="F:nucleic acid binding"/>
    <property type="evidence" value="ECO:0007669"/>
    <property type="project" value="InterPro"/>
</dbReference>
<sequence length="250" mass="29539">NEEKQLNVALSVIEDCHSTVRKLHQQHNVSVGSIHNILTKKLKFHPYKVTLIHELNEDDPDRRIDFCETLMNRINADNNFSRRIVFSDEATFELNGNVNRHNMRYWNSENPNWAIDSRSTQHPQKVNVWAGIINNRIVGPFFIDGNLTAEKYERMLREDIIPAIQAIVGDDFERTWFQHDGAAPHYGHDVRAHLNNVFRTRWIGRRGSIEWPARSPDLTPLDYFLWEYLKNRVYQNKPTSVEELQQRIRQ</sequence>
<evidence type="ECO:0000313" key="2">
    <source>
        <dbReference type="EMBL" id="EFN70920.1"/>
    </source>
</evidence>
<feature type="non-terminal residue" evidence="2">
    <location>
        <position position="1"/>
    </location>
</feature>
<dbReference type="OrthoDB" id="9986793at2759"/>
<dbReference type="AlphaFoldDB" id="E2A6L9"/>
<accession>E2A6L9</accession>
<dbReference type="InterPro" id="IPR038717">
    <property type="entry name" value="Tc1-like_DDE_dom"/>
</dbReference>
<feature type="domain" description="Tc1-like transposase DDE" evidence="1">
    <location>
        <begin position="83"/>
        <end position="244"/>
    </location>
</feature>
<evidence type="ECO:0000259" key="1">
    <source>
        <dbReference type="Pfam" id="PF13358"/>
    </source>
</evidence>
<dbReference type="Proteomes" id="UP000000311">
    <property type="component" value="Unassembled WGS sequence"/>
</dbReference>
<dbReference type="Pfam" id="PF13358">
    <property type="entry name" value="DDE_3"/>
    <property type="match status" value="1"/>
</dbReference>
<dbReference type="Gene3D" id="3.30.420.10">
    <property type="entry name" value="Ribonuclease H-like superfamily/Ribonuclease H"/>
    <property type="match status" value="1"/>
</dbReference>
<feature type="non-terminal residue" evidence="2">
    <location>
        <position position="250"/>
    </location>
</feature>
<evidence type="ECO:0000313" key="3">
    <source>
        <dbReference type="Proteomes" id="UP000000311"/>
    </source>
</evidence>
<keyword evidence="3" id="KW-1185">Reference proteome</keyword>
<proteinExistence type="predicted"/>
<reference evidence="2 3" key="1">
    <citation type="journal article" date="2010" name="Science">
        <title>Genomic comparison of the ants Camponotus floridanus and Harpegnathos saltator.</title>
        <authorList>
            <person name="Bonasio R."/>
            <person name="Zhang G."/>
            <person name="Ye C."/>
            <person name="Mutti N.S."/>
            <person name="Fang X."/>
            <person name="Qin N."/>
            <person name="Donahue G."/>
            <person name="Yang P."/>
            <person name="Li Q."/>
            <person name="Li C."/>
            <person name="Zhang P."/>
            <person name="Huang Z."/>
            <person name="Berger S.L."/>
            <person name="Reinberg D."/>
            <person name="Wang J."/>
            <person name="Liebig J."/>
        </authorList>
    </citation>
    <scope>NUCLEOTIDE SEQUENCE [LARGE SCALE GENOMIC DNA]</scope>
    <source>
        <strain evidence="3">C129</strain>
    </source>
</reference>
<gene>
    <name evidence="2" type="ORF">EAG_00518</name>
</gene>
<dbReference type="PANTHER" id="PTHR47326">
    <property type="entry name" value="TRANSPOSABLE ELEMENT TC3 TRANSPOSASE-LIKE PROTEIN"/>
    <property type="match status" value="1"/>
</dbReference>
<name>E2A6L9_CAMFO</name>